<dbReference type="InterPro" id="IPR036390">
    <property type="entry name" value="WH_DNA-bd_sf"/>
</dbReference>
<dbReference type="InterPro" id="IPR019885">
    <property type="entry name" value="Tscrpt_reg_HTH_AsnC-type_CS"/>
</dbReference>
<dbReference type="Proteomes" id="UP000054703">
    <property type="component" value="Unassembled WGS sequence"/>
</dbReference>
<dbReference type="InterPro" id="IPR011991">
    <property type="entry name" value="ArsR-like_HTH"/>
</dbReference>
<dbReference type="InterPro" id="IPR000485">
    <property type="entry name" value="AsnC-type_HTH_dom"/>
</dbReference>
<dbReference type="CDD" id="cd00090">
    <property type="entry name" value="HTH_ARSR"/>
    <property type="match status" value="1"/>
</dbReference>
<keyword evidence="1" id="KW-0805">Transcription regulation</keyword>
<sequence length="174" mass="20268">MKKNKENESFANKTESTQVVFLDKIDRKILNLLQKDNQITNLALAEKVGISAPPCFRRVKRLRDEGIIVKDVSLVDPFKAGRGLIVFANITLEKQREDLLAHFERKMAEQEEVKQCYFVSGETDYLLIIHVADMNHYNEFARRVFANEANIKMFRSSFCLNRTKYNTNIQFSED</sequence>
<dbReference type="AlphaFoldDB" id="A0A0W0YGB6"/>
<dbReference type="STRING" id="45074.Lsan_3107"/>
<dbReference type="InterPro" id="IPR036388">
    <property type="entry name" value="WH-like_DNA-bd_sf"/>
</dbReference>
<dbReference type="PROSITE" id="PS00519">
    <property type="entry name" value="HTH_ASNC_1"/>
    <property type="match status" value="1"/>
</dbReference>
<organism evidence="5 6">
    <name type="scientific">Legionella santicrucis</name>
    <dbReference type="NCBI Taxonomy" id="45074"/>
    <lineage>
        <taxon>Bacteria</taxon>
        <taxon>Pseudomonadati</taxon>
        <taxon>Pseudomonadota</taxon>
        <taxon>Gammaproteobacteria</taxon>
        <taxon>Legionellales</taxon>
        <taxon>Legionellaceae</taxon>
        <taxon>Legionella</taxon>
    </lineage>
</organism>
<dbReference type="InterPro" id="IPR019887">
    <property type="entry name" value="Tscrpt_reg_AsnC/Lrp_C"/>
</dbReference>
<feature type="domain" description="HTH asnC-type" evidence="4">
    <location>
        <begin position="22"/>
        <end position="83"/>
    </location>
</feature>
<dbReference type="GO" id="GO:0043565">
    <property type="term" value="F:sequence-specific DNA binding"/>
    <property type="evidence" value="ECO:0007669"/>
    <property type="project" value="InterPro"/>
</dbReference>
<protein>
    <submittedName>
        <fullName evidence="5">AsnC family transcriptional regulator</fullName>
    </submittedName>
</protein>
<dbReference type="SUPFAM" id="SSF54909">
    <property type="entry name" value="Dimeric alpha+beta barrel"/>
    <property type="match status" value="1"/>
</dbReference>
<dbReference type="Pfam" id="PF01037">
    <property type="entry name" value="AsnC_trans_reg"/>
    <property type="match status" value="1"/>
</dbReference>
<evidence type="ECO:0000259" key="4">
    <source>
        <dbReference type="PROSITE" id="PS50956"/>
    </source>
</evidence>
<keyword evidence="6" id="KW-1185">Reference proteome</keyword>
<dbReference type="GO" id="GO:0043200">
    <property type="term" value="P:response to amino acid"/>
    <property type="evidence" value="ECO:0007669"/>
    <property type="project" value="TreeGrafter"/>
</dbReference>
<dbReference type="Pfam" id="PF13412">
    <property type="entry name" value="HTH_24"/>
    <property type="match status" value="1"/>
</dbReference>
<dbReference type="PRINTS" id="PR00033">
    <property type="entry name" value="HTHASNC"/>
</dbReference>
<dbReference type="PATRIC" id="fig|45074.5.peg.3343"/>
<evidence type="ECO:0000256" key="1">
    <source>
        <dbReference type="ARBA" id="ARBA00023015"/>
    </source>
</evidence>
<evidence type="ECO:0000256" key="2">
    <source>
        <dbReference type="ARBA" id="ARBA00023125"/>
    </source>
</evidence>
<evidence type="ECO:0000256" key="3">
    <source>
        <dbReference type="ARBA" id="ARBA00023163"/>
    </source>
</evidence>
<evidence type="ECO:0000313" key="5">
    <source>
        <dbReference type="EMBL" id="KTD55555.1"/>
    </source>
</evidence>
<dbReference type="PANTHER" id="PTHR30154">
    <property type="entry name" value="LEUCINE-RESPONSIVE REGULATORY PROTEIN"/>
    <property type="match status" value="1"/>
</dbReference>
<dbReference type="SUPFAM" id="SSF46785">
    <property type="entry name" value="Winged helix' DNA-binding domain"/>
    <property type="match status" value="1"/>
</dbReference>
<dbReference type="Gene3D" id="3.30.70.920">
    <property type="match status" value="1"/>
</dbReference>
<dbReference type="PROSITE" id="PS50956">
    <property type="entry name" value="HTH_ASNC_2"/>
    <property type="match status" value="1"/>
</dbReference>
<dbReference type="GO" id="GO:0006355">
    <property type="term" value="P:regulation of DNA-templated transcription"/>
    <property type="evidence" value="ECO:0007669"/>
    <property type="project" value="UniProtKB-ARBA"/>
</dbReference>
<dbReference type="Gene3D" id="1.10.10.10">
    <property type="entry name" value="Winged helix-like DNA-binding domain superfamily/Winged helix DNA-binding domain"/>
    <property type="match status" value="1"/>
</dbReference>
<dbReference type="InterPro" id="IPR019888">
    <property type="entry name" value="Tscrpt_reg_AsnC-like"/>
</dbReference>
<name>A0A0W0YGB6_9GAMM</name>
<gene>
    <name evidence="5" type="ORF">Lsan_3107</name>
</gene>
<dbReference type="GO" id="GO:0005829">
    <property type="term" value="C:cytosol"/>
    <property type="evidence" value="ECO:0007669"/>
    <property type="project" value="TreeGrafter"/>
</dbReference>
<reference evidence="5 6" key="1">
    <citation type="submission" date="2015-11" db="EMBL/GenBank/DDBJ databases">
        <title>Genomic analysis of 38 Legionella species identifies large and diverse effector repertoires.</title>
        <authorList>
            <person name="Burstein D."/>
            <person name="Amaro F."/>
            <person name="Zusman T."/>
            <person name="Lifshitz Z."/>
            <person name="Cohen O."/>
            <person name="Gilbert J.A."/>
            <person name="Pupko T."/>
            <person name="Shuman H.A."/>
            <person name="Segal G."/>
        </authorList>
    </citation>
    <scope>NUCLEOTIDE SEQUENCE [LARGE SCALE GENOMIC DNA]</scope>
    <source>
        <strain evidence="5 6">SC-63-C7</strain>
    </source>
</reference>
<dbReference type="SMART" id="SM00344">
    <property type="entry name" value="HTH_ASNC"/>
    <property type="match status" value="1"/>
</dbReference>
<dbReference type="PANTHER" id="PTHR30154:SF34">
    <property type="entry name" value="TRANSCRIPTIONAL REGULATOR AZLB"/>
    <property type="match status" value="1"/>
</dbReference>
<proteinExistence type="predicted"/>
<dbReference type="EMBL" id="LNYU01000085">
    <property type="protein sequence ID" value="KTD55555.1"/>
    <property type="molecule type" value="Genomic_DNA"/>
</dbReference>
<dbReference type="InterPro" id="IPR011008">
    <property type="entry name" value="Dimeric_a/b-barrel"/>
</dbReference>
<comment type="caution">
    <text evidence="5">The sequence shown here is derived from an EMBL/GenBank/DDBJ whole genome shotgun (WGS) entry which is preliminary data.</text>
</comment>
<evidence type="ECO:0000313" key="6">
    <source>
        <dbReference type="Proteomes" id="UP000054703"/>
    </source>
</evidence>
<keyword evidence="3" id="KW-0804">Transcription</keyword>
<keyword evidence="2" id="KW-0238">DNA-binding</keyword>
<dbReference type="OrthoDB" id="8590699at2"/>
<dbReference type="RefSeq" id="WP_058515069.1">
    <property type="nucleotide sequence ID" value="NZ_CAAAIH010000023.1"/>
</dbReference>
<accession>A0A0W0YGB6</accession>